<reference evidence="1" key="1">
    <citation type="submission" date="2023-04" db="EMBL/GenBank/DDBJ databases">
        <title>Ambrosiozyma monospora NBRC 10751.</title>
        <authorList>
            <person name="Ichikawa N."/>
            <person name="Sato H."/>
            <person name="Tonouchi N."/>
        </authorList>
    </citation>
    <scope>NUCLEOTIDE SEQUENCE</scope>
    <source>
        <strain evidence="1">NBRC 10751</strain>
    </source>
</reference>
<comment type="caution">
    <text evidence="1">The sequence shown here is derived from an EMBL/GenBank/DDBJ whole genome shotgun (WGS) entry which is preliminary data.</text>
</comment>
<sequence>MHKKLFPKPDNVYRAQKLKAAKSDAQAEINAYKSKKEEELKAFQQEFLGSNKKLEDDADKQVKDELASIKKTAAAKKASVVKLLVDAVTTPKPELHVNISSKTA</sequence>
<protein>
    <submittedName>
        <fullName evidence="1">Unnamed protein product</fullName>
    </submittedName>
</protein>
<proteinExistence type="predicted"/>
<accession>A0ACB5UAI4</accession>
<gene>
    <name evidence="1" type="ORF">Amon02_001256500</name>
</gene>
<organism evidence="1 2">
    <name type="scientific">Ambrosiozyma monospora</name>
    <name type="common">Yeast</name>
    <name type="synonym">Endomycopsis monosporus</name>
    <dbReference type="NCBI Taxonomy" id="43982"/>
    <lineage>
        <taxon>Eukaryota</taxon>
        <taxon>Fungi</taxon>
        <taxon>Dikarya</taxon>
        <taxon>Ascomycota</taxon>
        <taxon>Saccharomycotina</taxon>
        <taxon>Pichiomycetes</taxon>
        <taxon>Pichiales</taxon>
        <taxon>Pichiaceae</taxon>
        <taxon>Ambrosiozyma</taxon>
    </lineage>
</organism>
<name>A0ACB5UAI4_AMBMO</name>
<dbReference type="Proteomes" id="UP001165064">
    <property type="component" value="Unassembled WGS sequence"/>
</dbReference>
<evidence type="ECO:0000313" key="2">
    <source>
        <dbReference type="Proteomes" id="UP001165064"/>
    </source>
</evidence>
<keyword evidence="2" id="KW-1185">Reference proteome</keyword>
<dbReference type="EMBL" id="BSXS01014876">
    <property type="protein sequence ID" value="GMF06107.1"/>
    <property type="molecule type" value="Genomic_DNA"/>
</dbReference>
<evidence type="ECO:0000313" key="1">
    <source>
        <dbReference type="EMBL" id="GMF06107.1"/>
    </source>
</evidence>